<dbReference type="GO" id="GO:0005886">
    <property type="term" value="C:plasma membrane"/>
    <property type="evidence" value="ECO:0007669"/>
    <property type="project" value="UniProtKB-SubCell"/>
</dbReference>
<keyword evidence="4 8" id="KW-0812">Transmembrane</keyword>
<evidence type="ECO:0000256" key="6">
    <source>
        <dbReference type="ARBA" id="ARBA00023136"/>
    </source>
</evidence>
<dbReference type="AlphaFoldDB" id="A0AAF0BRC5"/>
<feature type="transmembrane region" description="Helical" evidence="8">
    <location>
        <begin position="411"/>
        <end position="429"/>
    </location>
</feature>
<accession>A0AAF0BRC5</accession>
<evidence type="ECO:0000259" key="9">
    <source>
        <dbReference type="PROSITE" id="PS50850"/>
    </source>
</evidence>
<evidence type="ECO:0000256" key="2">
    <source>
        <dbReference type="ARBA" id="ARBA00022448"/>
    </source>
</evidence>
<evidence type="ECO:0000256" key="8">
    <source>
        <dbReference type="SAM" id="Phobius"/>
    </source>
</evidence>
<feature type="transmembrane region" description="Helical" evidence="8">
    <location>
        <begin position="306"/>
        <end position="326"/>
    </location>
</feature>
<feature type="transmembrane region" description="Helical" evidence="8">
    <location>
        <begin position="338"/>
        <end position="360"/>
    </location>
</feature>
<feature type="transmembrane region" description="Helical" evidence="8">
    <location>
        <begin position="59"/>
        <end position="79"/>
    </location>
</feature>
<evidence type="ECO:0000256" key="4">
    <source>
        <dbReference type="ARBA" id="ARBA00022692"/>
    </source>
</evidence>
<dbReference type="RefSeq" id="WP_272735919.1">
    <property type="nucleotide sequence ID" value="NZ_CP116942.1"/>
</dbReference>
<evidence type="ECO:0000256" key="5">
    <source>
        <dbReference type="ARBA" id="ARBA00022989"/>
    </source>
</evidence>
<dbReference type="GO" id="GO:0022857">
    <property type="term" value="F:transmembrane transporter activity"/>
    <property type="evidence" value="ECO:0007669"/>
    <property type="project" value="InterPro"/>
</dbReference>
<keyword evidence="2" id="KW-0813">Transport</keyword>
<dbReference type="PANTHER" id="PTHR42718">
    <property type="entry name" value="MAJOR FACILITATOR SUPERFAMILY MULTIDRUG TRANSPORTER MFSC"/>
    <property type="match status" value="1"/>
</dbReference>
<feature type="transmembrane region" description="Helical" evidence="8">
    <location>
        <begin position="91"/>
        <end position="109"/>
    </location>
</feature>
<protein>
    <submittedName>
        <fullName evidence="10">MFS transporter</fullName>
    </submittedName>
</protein>
<dbReference type="CDD" id="cd17321">
    <property type="entry name" value="MFS_MMR_MDR_like"/>
    <property type="match status" value="1"/>
</dbReference>
<comment type="subcellular location">
    <subcellularLocation>
        <location evidence="1">Cell membrane</location>
        <topology evidence="1">Multi-pass membrane protein</topology>
    </subcellularLocation>
</comment>
<dbReference type="KEGG" id="ima:PO878_18010"/>
<dbReference type="Gene3D" id="1.20.1250.20">
    <property type="entry name" value="MFS general substrate transporter like domains"/>
    <property type="match status" value="1"/>
</dbReference>
<dbReference type="Pfam" id="PF07690">
    <property type="entry name" value="MFS_1"/>
    <property type="match status" value="1"/>
</dbReference>
<feature type="transmembrane region" description="Helical" evidence="8">
    <location>
        <begin position="366"/>
        <end position="385"/>
    </location>
</feature>
<name>A0AAF0BRC5_9ACTN</name>
<feature type="transmembrane region" description="Helical" evidence="8">
    <location>
        <begin position="234"/>
        <end position="258"/>
    </location>
</feature>
<feature type="domain" description="Major facilitator superfamily (MFS) profile" evidence="9">
    <location>
        <begin position="25"/>
        <end position="461"/>
    </location>
</feature>
<dbReference type="PANTHER" id="PTHR42718:SF46">
    <property type="entry name" value="BLR6921 PROTEIN"/>
    <property type="match status" value="1"/>
</dbReference>
<dbReference type="InterPro" id="IPR036259">
    <property type="entry name" value="MFS_trans_sf"/>
</dbReference>
<dbReference type="SUPFAM" id="SSF103473">
    <property type="entry name" value="MFS general substrate transporter"/>
    <property type="match status" value="2"/>
</dbReference>
<feature type="transmembrane region" description="Helical" evidence="8">
    <location>
        <begin position="178"/>
        <end position="199"/>
    </location>
</feature>
<dbReference type="Proteomes" id="UP001216390">
    <property type="component" value="Chromosome"/>
</dbReference>
<feature type="transmembrane region" description="Helical" evidence="8">
    <location>
        <begin position="211"/>
        <end position="228"/>
    </location>
</feature>
<organism evidence="10 11">
    <name type="scientific">Iamia majanohamensis</name>
    <dbReference type="NCBI Taxonomy" id="467976"/>
    <lineage>
        <taxon>Bacteria</taxon>
        <taxon>Bacillati</taxon>
        <taxon>Actinomycetota</taxon>
        <taxon>Acidimicrobiia</taxon>
        <taxon>Acidimicrobiales</taxon>
        <taxon>Iamiaceae</taxon>
        <taxon>Iamia</taxon>
    </lineage>
</organism>
<dbReference type="Gene3D" id="1.20.1720.10">
    <property type="entry name" value="Multidrug resistance protein D"/>
    <property type="match status" value="1"/>
</dbReference>
<keyword evidence="3" id="KW-1003">Cell membrane</keyword>
<feature type="transmembrane region" description="Helical" evidence="8">
    <location>
        <begin position="152"/>
        <end position="172"/>
    </location>
</feature>
<evidence type="ECO:0000256" key="7">
    <source>
        <dbReference type="SAM" id="MobiDB-lite"/>
    </source>
</evidence>
<evidence type="ECO:0000313" key="10">
    <source>
        <dbReference type="EMBL" id="WCO66396.1"/>
    </source>
</evidence>
<evidence type="ECO:0000313" key="11">
    <source>
        <dbReference type="Proteomes" id="UP001216390"/>
    </source>
</evidence>
<feature type="transmembrane region" description="Helical" evidence="8">
    <location>
        <begin position="121"/>
        <end position="140"/>
    </location>
</feature>
<feature type="transmembrane region" description="Helical" evidence="8">
    <location>
        <begin position="24"/>
        <end position="47"/>
    </location>
</feature>
<dbReference type="InterPro" id="IPR011701">
    <property type="entry name" value="MFS"/>
</dbReference>
<dbReference type="EMBL" id="CP116942">
    <property type="protein sequence ID" value="WCO66396.1"/>
    <property type="molecule type" value="Genomic_DNA"/>
</dbReference>
<feature type="region of interest" description="Disordered" evidence="7">
    <location>
        <begin position="460"/>
        <end position="496"/>
    </location>
</feature>
<sequence length="496" mass="50142">MVALGALRGRVGARLDARDRYPRAVLLTGLAGLFATTFPVTILTLALPTIAEDFGVDEAGLAWLITLPMLGSALALPVLGKLGDLHGHRRVFIGGFALAVVATALSATAPNPAALIAWRTFSQVAGSSTMPSSLALINAVHHGKARAKAMGWWSMIAAVGPVIGLIIGAPAIDAVGWPMLFVLQAGVMTVPLAASWTVLRETPSVKARFDVPGAAALALGIGPLLLAVDQAPDWGFASPLTVACLVVAVVALVAFSTIERRAVAPLVPLDLVRTAAPRAALAASLMTGAAYMGGFFLASLMLVEQFGYSLTSAVPILVIRPAIFAASSPLGGRVTARAGVRVAAVAGGLSLAAGLTGLAVGSALDSLAVVVGAGLVLQGIGYGLLRPALTTALADSVAEHDLGMAGASERLANQLGIVFGITTMASVYASDVAHLPPAFLVGTGFAAAGTVVALRMHPRHRHPAPEEEVEPAPAEAVLPPTPPAPGARVGRGGPPP</sequence>
<feature type="transmembrane region" description="Helical" evidence="8">
    <location>
        <begin position="435"/>
        <end position="454"/>
    </location>
</feature>
<dbReference type="PROSITE" id="PS50850">
    <property type="entry name" value="MFS"/>
    <property type="match status" value="1"/>
</dbReference>
<evidence type="ECO:0000256" key="1">
    <source>
        <dbReference type="ARBA" id="ARBA00004651"/>
    </source>
</evidence>
<proteinExistence type="predicted"/>
<evidence type="ECO:0000256" key="3">
    <source>
        <dbReference type="ARBA" id="ARBA00022475"/>
    </source>
</evidence>
<dbReference type="InterPro" id="IPR020846">
    <property type="entry name" value="MFS_dom"/>
</dbReference>
<keyword evidence="5 8" id="KW-1133">Transmembrane helix</keyword>
<feature type="transmembrane region" description="Helical" evidence="8">
    <location>
        <begin position="279"/>
        <end position="300"/>
    </location>
</feature>
<keyword evidence="11" id="KW-1185">Reference proteome</keyword>
<keyword evidence="6 8" id="KW-0472">Membrane</keyword>
<reference evidence="10" key="1">
    <citation type="submission" date="2023-01" db="EMBL/GenBank/DDBJ databases">
        <title>The diversity of Class Acidimicrobiia in South China Sea sediment environments and the proposal of Iamia marina sp. nov., a novel species of the genus Iamia.</title>
        <authorList>
            <person name="He Y."/>
            <person name="Tian X."/>
        </authorList>
    </citation>
    <scope>NUCLEOTIDE SEQUENCE</scope>
    <source>
        <strain evidence="10">DSM 19957</strain>
    </source>
</reference>
<gene>
    <name evidence="10" type="ORF">PO878_18010</name>
</gene>